<comment type="caution">
    <text evidence="1">The sequence shown here is derived from an EMBL/GenBank/DDBJ whole genome shotgun (WGS) entry which is preliminary data.</text>
</comment>
<protein>
    <submittedName>
        <fullName evidence="1">Uncharacterized protein</fullName>
    </submittedName>
</protein>
<evidence type="ECO:0000313" key="2">
    <source>
        <dbReference type="Proteomes" id="UP000623958"/>
    </source>
</evidence>
<dbReference type="EMBL" id="BNBA01000036">
    <property type="protein sequence ID" value="GHH59241.1"/>
    <property type="molecule type" value="Genomic_DNA"/>
</dbReference>
<dbReference type="Proteomes" id="UP000623958">
    <property type="component" value="Unassembled WGS sequence"/>
</dbReference>
<reference evidence="1" key="2">
    <citation type="submission" date="2020-09" db="EMBL/GenBank/DDBJ databases">
        <authorList>
            <person name="Sun Q."/>
            <person name="Ohkuma M."/>
        </authorList>
    </citation>
    <scope>NUCLEOTIDE SEQUENCE</scope>
    <source>
        <strain evidence="1">JCM 13306</strain>
    </source>
</reference>
<evidence type="ECO:0000313" key="1">
    <source>
        <dbReference type="EMBL" id="GHH59241.1"/>
    </source>
</evidence>
<sequence length="265" mass="30064">MSEHHYFIFPKYPHLSPPNWRELERRLLEEEIILPSVGSQVLGTALRDLSLCLAQLPGSHYIYDPMARTTGDVIASYIAAGCLPPDVPIRHDQSVSEAVAMLRKHGVDLEDGWRLYLDASDSTWCSDQYRPGPGYARILGDDSLEMQRESMSLVLLEFDSGGPFVSVGEGMCAPSIPGSELELEELPPYGNYVDFIGAAYEDLETQWVSPDGRSYYIMDLDWHWCLGIGHRMIRLSDFDYRDLEELTERIAELTGQPMSCCHRWL</sequence>
<dbReference type="AlphaFoldDB" id="A0A919FBJ9"/>
<accession>A0A919FBJ9</accession>
<organism evidence="1 2">
    <name type="scientific">Xanthomonas boreopolis</name>
    <dbReference type="NCBI Taxonomy" id="86183"/>
    <lineage>
        <taxon>Bacteria</taxon>
        <taxon>Pseudomonadati</taxon>
        <taxon>Pseudomonadota</taxon>
        <taxon>Gammaproteobacteria</taxon>
        <taxon>Lysobacterales</taxon>
        <taxon>Lysobacteraceae</taxon>
        <taxon>Xanthomonas</taxon>
    </lineage>
</organism>
<dbReference type="RefSeq" id="WP_434029892.1">
    <property type="nucleotide sequence ID" value="NZ_BNBA01000036.1"/>
</dbReference>
<keyword evidence="2" id="KW-1185">Reference proteome</keyword>
<name>A0A919FBJ9_9XANT</name>
<proteinExistence type="predicted"/>
<gene>
    <name evidence="1" type="ORF">GCM10009090_33130</name>
</gene>
<reference evidence="1" key="1">
    <citation type="journal article" date="2014" name="Int. J. Syst. Evol. Microbiol.">
        <title>Complete genome sequence of Corynebacterium casei LMG S-19264T (=DSM 44701T), isolated from a smear-ripened cheese.</title>
        <authorList>
            <consortium name="US DOE Joint Genome Institute (JGI-PGF)"/>
            <person name="Walter F."/>
            <person name="Albersmeier A."/>
            <person name="Kalinowski J."/>
            <person name="Ruckert C."/>
        </authorList>
    </citation>
    <scope>NUCLEOTIDE SEQUENCE</scope>
    <source>
        <strain evidence="1">JCM 13306</strain>
    </source>
</reference>